<evidence type="ECO:0000313" key="2">
    <source>
        <dbReference type="EMBL" id="KAG7350298.1"/>
    </source>
</evidence>
<reference evidence="2" key="1">
    <citation type="journal article" date="2021" name="Sci. Rep.">
        <title>Diploid genomic architecture of Nitzschia inconspicua, an elite biomass production diatom.</title>
        <authorList>
            <person name="Oliver A."/>
            <person name="Podell S."/>
            <person name="Pinowska A."/>
            <person name="Traller J.C."/>
            <person name="Smith S.R."/>
            <person name="McClure R."/>
            <person name="Beliaev A."/>
            <person name="Bohutskyi P."/>
            <person name="Hill E.A."/>
            <person name="Rabines A."/>
            <person name="Zheng H."/>
            <person name="Allen L.Z."/>
            <person name="Kuo A."/>
            <person name="Grigoriev I.V."/>
            <person name="Allen A.E."/>
            <person name="Hazlebeck D."/>
            <person name="Allen E.E."/>
        </authorList>
    </citation>
    <scope>NUCLEOTIDE SEQUENCE</scope>
    <source>
        <strain evidence="2">Hildebrandi</strain>
    </source>
</reference>
<dbReference type="EMBL" id="JAGRRH010000018">
    <property type="protein sequence ID" value="KAG7350298.1"/>
    <property type="molecule type" value="Genomic_DNA"/>
</dbReference>
<feature type="compositionally biased region" description="Basic and acidic residues" evidence="1">
    <location>
        <begin position="285"/>
        <end position="294"/>
    </location>
</feature>
<accession>A0A9K3KWA2</accession>
<name>A0A9K3KWA2_9STRA</name>
<keyword evidence="3" id="KW-1185">Reference proteome</keyword>
<dbReference type="AlphaFoldDB" id="A0A9K3KWA2"/>
<proteinExistence type="predicted"/>
<sequence length="294" mass="33177">MTEQSFSRNFQGVKLHFVCGDLSQFGSAESTCAIVTSANYRVWPSPSPDTVEESILVAVGDDLNDIPPRRIRDDVYVGNAFMTGPGRLVLSYKNALSLAESDQVEMVALPLLGTEKYSEGRDQMDIYELGLKAIFEFIAEKHPTRIKSLYLCANTKTQKGVQKTLSWLASRIEQFVLLDIKASILQSRLNRLESNMESYGRHLQEMTLQLQQFFSQPPPPQQQQQQQLGDQQTGQYSFRPSQQQQQQQLGPIPLQRQQGQGHRHQFLHPLSTSSSQIMTGPDAPVHNRDEIDSP</sequence>
<feature type="region of interest" description="Disordered" evidence="1">
    <location>
        <begin position="215"/>
        <end position="294"/>
    </location>
</feature>
<evidence type="ECO:0000256" key="1">
    <source>
        <dbReference type="SAM" id="MobiDB-lite"/>
    </source>
</evidence>
<evidence type="ECO:0000313" key="3">
    <source>
        <dbReference type="Proteomes" id="UP000693970"/>
    </source>
</evidence>
<dbReference type="Proteomes" id="UP000693970">
    <property type="component" value="Unassembled WGS sequence"/>
</dbReference>
<feature type="compositionally biased region" description="Low complexity" evidence="1">
    <location>
        <begin position="222"/>
        <end position="235"/>
    </location>
</feature>
<feature type="compositionally biased region" description="Low complexity" evidence="1">
    <location>
        <begin position="242"/>
        <end position="260"/>
    </location>
</feature>
<protein>
    <submittedName>
        <fullName evidence="2">Uncharacterized protein</fullName>
    </submittedName>
</protein>
<reference evidence="2" key="2">
    <citation type="submission" date="2021-04" db="EMBL/GenBank/DDBJ databases">
        <authorList>
            <person name="Podell S."/>
        </authorList>
    </citation>
    <scope>NUCLEOTIDE SEQUENCE</scope>
    <source>
        <strain evidence="2">Hildebrandi</strain>
    </source>
</reference>
<organism evidence="2 3">
    <name type="scientific">Nitzschia inconspicua</name>
    <dbReference type="NCBI Taxonomy" id="303405"/>
    <lineage>
        <taxon>Eukaryota</taxon>
        <taxon>Sar</taxon>
        <taxon>Stramenopiles</taxon>
        <taxon>Ochrophyta</taxon>
        <taxon>Bacillariophyta</taxon>
        <taxon>Bacillariophyceae</taxon>
        <taxon>Bacillariophycidae</taxon>
        <taxon>Bacillariales</taxon>
        <taxon>Bacillariaceae</taxon>
        <taxon>Nitzschia</taxon>
    </lineage>
</organism>
<gene>
    <name evidence="2" type="ORF">IV203_009658</name>
</gene>
<comment type="caution">
    <text evidence="2">The sequence shown here is derived from an EMBL/GenBank/DDBJ whole genome shotgun (WGS) entry which is preliminary data.</text>
</comment>